<protein>
    <submittedName>
        <fullName evidence="7">ABC transporter ATP-binding protein</fullName>
    </submittedName>
</protein>
<organism evidence="7 8">
    <name type="scientific">Sphingomonas aurea</name>
    <dbReference type="NCBI Taxonomy" id="3063994"/>
    <lineage>
        <taxon>Bacteria</taxon>
        <taxon>Pseudomonadati</taxon>
        <taxon>Pseudomonadota</taxon>
        <taxon>Alphaproteobacteria</taxon>
        <taxon>Sphingomonadales</taxon>
        <taxon>Sphingomonadaceae</taxon>
        <taxon>Sphingomonas</taxon>
    </lineage>
</organism>
<dbReference type="InterPro" id="IPR017871">
    <property type="entry name" value="ABC_transporter-like_CS"/>
</dbReference>
<evidence type="ECO:0000256" key="5">
    <source>
        <dbReference type="ARBA" id="ARBA00037066"/>
    </source>
</evidence>
<accession>A0ABT9EFW3</accession>
<evidence type="ECO:0000313" key="8">
    <source>
        <dbReference type="Proteomes" id="UP001230685"/>
    </source>
</evidence>
<evidence type="ECO:0000256" key="3">
    <source>
        <dbReference type="ARBA" id="ARBA00022840"/>
    </source>
</evidence>
<dbReference type="CDD" id="cd03214">
    <property type="entry name" value="ABC_Iron-Siderophores_B12_Hemin"/>
    <property type="match status" value="1"/>
</dbReference>
<dbReference type="Gene3D" id="3.40.50.300">
    <property type="entry name" value="P-loop containing nucleotide triphosphate hydrolases"/>
    <property type="match status" value="1"/>
</dbReference>
<evidence type="ECO:0000256" key="1">
    <source>
        <dbReference type="ARBA" id="ARBA00022448"/>
    </source>
</evidence>
<gene>
    <name evidence="7" type="ORF">Q5H91_00750</name>
</gene>
<dbReference type="EMBL" id="JAUUDS010000001">
    <property type="protein sequence ID" value="MDP1025730.1"/>
    <property type="molecule type" value="Genomic_DNA"/>
</dbReference>
<sequence length="250" mass="26669">MALTVQGLSVALGRRTVLHDVDAAFRPGRITAVLGPNGAGKSTLVKAMAALLPHRGEVRLDERMVAALDPRERARLIGYLPQDAVVHWNMRVDDVVALGRMPHGDRCPRAIGAALCLTDTADLADRPVGELSGGERSRVLLARVLAGEPRWLLADEPLASLDPAHAIDMLDRLRQVAREGMGVVVVLHDLVQAARIADDVLLLDTGRVAAFGPAALVLTPELVGRVFGVEVALIERDGRHLPVPLGRLGG</sequence>
<keyword evidence="2" id="KW-0547">Nucleotide-binding</keyword>
<dbReference type="PANTHER" id="PTHR42794:SF1">
    <property type="entry name" value="HEMIN IMPORT ATP-BINDING PROTEIN HMUV"/>
    <property type="match status" value="1"/>
</dbReference>
<feature type="domain" description="ABC transporter" evidence="6">
    <location>
        <begin position="3"/>
        <end position="230"/>
    </location>
</feature>
<dbReference type="InterPro" id="IPR027417">
    <property type="entry name" value="P-loop_NTPase"/>
</dbReference>
<comment type="function">
    <text evidence="5">Part of the ABC transporter complex HmuTUV involved in hemin import. Responsible for energy coupling to the transport system.</text>
</comment>
<dbReference type="SUPFAM" id="SSF52540">
    <property type="entry name" value="P-loop containing nucleoside triphosphate hydrolases"/>
    <property type="match status" value="1"/>
</dbReference>
<dbReference type="InterPro" id="IPR003593">
    <property type="entry name" value="AAA+_ATPase"/>
</dbReference>
<proteinExistence type="predicted"/>
<dbReference type="SMART" id="SM00382">
    <property type="entry name" value="AAA"/>
    <property type="match status" value="1"/>
</dbReference>
<keyword evidence="3 7" id="KW-0067">ATP-binding</keyword>
<name>A0ABT9EFW3_9SPHN</name>
<evidence type="ECO:0000313" key="7">
    <source>
        <dbReference type="EMBL" id="MDP1025730.1"/>
    </source>
</evidence>
<dbReference type="GO" id="GO:0005524">
    <property type="term" value="F:ATP binding"/>
    <property type="evidence" value="ECO:0007669"/>
    <property type="project" value="UniProtKB-KW"/>
</dbReference>
<dbReference type="RefSeq" id="WP_305171319.1">
    <property type="nucleotide sequence ID" value="NZ_JAUUDS010000001.1"/>
</dbReference>
<reference evidence="7 8" key="1">
    <citation type="submission" date="2023-07" db="EMBL/GenBank/DDBJ databases">
        <authorList>
            <person name="Kim M.K."/>
        </authorList>
    </citation>
    <scope>NUCLEOTIDE SEQUENCE [LARGE SCALE GENOMIC DNA]</scope>
    <source>
        <strain evidence="7 8">KR1UV-12</strain>
    </source>
</reference>
<keyword evidence="8" id="KW-1185">Reference proteome</keyword>
<dbReference type="Pfam" id="PF00005">
    <property type="entry name" value="ABC_tran"/>
    <property type="match status" value="1"/>
</dbReference>
<keyword evidence="1" id="KW-0813">Transport</keyword>
<comment type="caution">
    <text evidence="7">The sequence shown here is derived from an EMBL/GenBank/DDBJ whole genome shotgun (WGS) entry which is preliminary data.</text>
</comment>
<evidence type="ECO:0000256" key="4">
    <source>
        <dbReference type="ARBA" id="ARBA00022967"/>
    </source>
</evidence>
<evidence type="ECO:0000256" key="2">
    <source>
        <dbReference type="ARBA" id="ARBA00022741"/>
    </source>
</evidence>
<dbReference type="PROSITE" id="PS50893">
    <property type="entry name" value="ABC_TRANSPORTER_2"/>
    <property type="match status" value="1"/>
</dbReference>
<evidence type="ECO:0000259" key="6">
    <source>
        <dbReference type="PROSITE" id="PS50893"/>
    </source>
</evidence>
<dbReference type="PROSITE" id="PS00211">
    <property type="entry name" value="ABC_TRANSPORTER_1"/>
    <property type="match status" value="1"/>
</dbReference>
<dbReference type="Proteomes" id="UP001230685">
    <property type="component" value="Unassembled WGS sequence"/>
</dbReference>
<keyword evidence="4" id="KW-1278">Translocase</keyword>
<dbReference type="InterPro" id="IPR003439">
    <property type="entry name" value="ABC_transporter-like_ATP-bd"/>
</dbReference>
<dbReference type="PANTHER" id="PTHR42794">
    <property type="entry name" value="HEMIN IMPORT ATP-BINDING PROTEIN HMUV"/>
    <property type="match status" value="1"/>
</dbReference>